<gene>
    <name evidence="1" type="ORF">DERF_012941</name>
</gene>
<sequence length="76" mass="8969">MNINDFFCVTFSGDRPPSPIRQDEHIMKFNEIRQHEEVAIKVTVNHRMDPKGLLKFLKDSYMVNQKPAMCPLVCRY</sequence>
<reference evidence="1" key="2">
    <citation type="journal article" date="2022" name="Res Sq">
        <title>Comparative Genomics Reveals Insights into the Divergent Evolution of Astigmatic Mites and Household Pest Adaptations.</title>
        <authorList>
            <person name="Xiong Q."/>
            <person name="Wan A.T.-Y."/>
            <person name="Liu X.-Y."/>
            <person name="Fung C.S.-H."/>
            <person name="Xiao X."/>
            <person name="Malainual N."/>
            <person name="Hou J."/>
            <person name="Wang L."/>
            <person name="Wang M."/>
            <person name="Yang K."/>
            <person name="Cui Y."/>
            <person name="Leung E."/>
            <person name="Nong W."/>
            <person name="Shin S.-K."/>
            <person name="Au S."/>
            <person name="Jeong K.Y."/>
            <person name="Chew F.T."/>
            <person name="Hui J."/>
            <person name="Leung T.F."/>
            <person name="Tungtrongchitr A."/>
            <person name="Zhong N."/>
            <person name="Liu Z."/>
            <person name="Tsui S."/>
        </authorList>
    </citation>
    <scope>NUCLEOTIDE SEQUENCE</scope>
    <source>
        <strain evidence="1">Derf</strain>
        <tissue evidence="1">Whole organism</tissue>
    </source>
</reference>
<evidence type="ECO:0000313" key="1">
    <source>
        <dbReference type="EMBL" id="KAH9502152.1"/>
    </source>
</evidence>
<dbReference type="AlphaFoldDB" id="A0A922HQI6"/>
<comment type="caution">
    <text evidence="1">The sequence shown here is derived from an EMBL/GenBank/DDBJ whole genome shotgun (WGS) entry which is preliminary data.</text>
</comment>
<name>A0A922HQI6_DERFA</name>
<dbReference type="Proteomes" id="UP000790347">
    <property type="component" value="Unassembled WGS sequence"/>
</dbReference>
<reference evidence="1" key="1">
    <citation type="submission" date="2013-05" db="EMBL/GenBank/DDBJ databases">
        <authorList>
            <person name="Yim A.K.Y."/>
            <person name="Chan T.F."/>
            <person name="Ji K.M."/>
            <person name="Liu X.Y."/>
            <person name="Zhou J.W."/>
            <person name="Li R.Q."/>
            <person name="Yang K.Y."/>
            <person name="Li J."/>
            <person name="Li M."/>
            <person name="Law P.T.W."/>
            <person name="Wu Y.L."/>
            <person name="Cai Z.L."/>
            <person name="Qin H."/>
            <person name="Bao Y."/>
            <person name="Leung R.K.K."/>
            <person name="Ng P.K.S."/>
            <person name="Zou J."/>
            <person name="Zhong X.J."/>
            <person name="Ran P.X."/>
            <person name="Zhong N.S."/>
            <person name="Liu Z.G."/>
            <person name="Tsui S.K.W."/>
        </authorList>
    </citation>
    <scope>NUCLEOTIDE SEQUENCE</scope>
    <source>
        <strain evidence="1">Derf</strain>
        <tissue evidence="1">Whole organism</tissue>
    </source>
</reference>
<proteinExistence type="predicted"/>
<dbReference type="EMBL" id="ASGP02000006">
    <property type="protein sequence ID" value="KAH9502152.1"/>
    <property type="molecule type" value="Genomic_DNA"/>
</dbReference>
<accession>A0A922HQI6</accession>
<evidence type="ECO:0000313" key="2">
    <source>
        <dbReference type="Proteomes" id="UP000790347"/>
    </source>
</evidence>
<protein>
    <submittedName>
        <fullName evidence="1">Uncharacterized protein</fullName>
    </submittedName>
</protein>
<organism evidence="1 2">
    <name type="scientific">Dermatophagoides farinae</name>
    <name type="common">American house dust mite</name>
    <dbReference type="NCBI Taxonomy" id="6954"/>
    <lineage>
        <taxon>Eukaryota</taxon>
        <taxon>Metazoa</taxon>
        <taxon>Ecdysozoa</taxon>
        <taxon>Arthropoda</taxon>
        <taxon>Chelicerata</taxon>
        <taxon>Arachnida</taxon>
        <taxon>Acari</taxon>
        <taxon>Acariformes</taxon>
        <taxon>Sarcoptiformes</taxon>
        <taxon>Astigmata</taxon>
        <taxon>Psoroptidia</taxon>
        <taxon>Analgoidea</taxon>
        <taxon>Pyroglyphidae</taxon>
        <taxon>Dermatophagoidinae</taxon>
        <taxon>Dermatophagoides</taxon>
    </lineage>
</organism>
<keyword evidence="2" id="KW-1185">Reference proteome</keyword>